<reference evidence="1" key="1">
    <citation type="submission" date="2021-09" db="EMBL/GenBank/DDBJ databases">
        <authorList>
            <person name="Wu T."/>
            <person name="Guo S.Z."/>
        </authorList>
    </citation>
    <scope>NUCLEOTIDE SEQUENCE</scope>
    <source>
        <strain evidence="1">RSS-23</strain>
    </source>
</reference>
<dbReference type="RefSeq" id="WP_223625854.1">
    <property type="nucleotide sequence ID" value="NZ_JAIQDJ010000001.1"/>
</dbReference>
<dbReference type="InterPro" id="IPR007922">
    <property type="entry name" value="DciA-like"/>
</dbReference>
<evidence type="ECO:0000313" key="1">
    <source>
        <dbReference type="EMBL" id="MBZ4184928.1"/>
    </source>
</evidence>
<gene>
    <name evidence="1" type="ORF">K7B09_01140</name>
</gene>
<name>A0ABS7TAT6_9GAMM</name>
<protein>
    <submittedName>
        <fullName evidence="1">DUF721 domain-containing protein</fullName>
    </submittedName>
</protein>
<organism evidence="1 2">
    <name type="scientific">Thermomonas beijingensis</name>
    <dbReference type="NCBI Taxonomy" id="2872701"/>
    <lineage>
        <taxon>Bacteria</taxon>
        <taxon>Pseudomonadati</taxon>
        <taxon>Pseudomonadota</taxon>
        <taxon>Gammaproteobacteria</taxon>
        <taxon>Lysobacterales</taxon>
        <taxon>Lysobacteraceae</taxon>
        <taxon>Thermomonas</taxon>
    </lineage>
</organism>
<dbReference type="Proteomes" id="UP001430290">
    <property type="component" value="Unassembled WGS sequence"/>
</dbReference>
<dbReference type="EMBL" id="JAIQDJ010000001">
    <property type="protein sequence ID" value="MBZ4184928.1"/>
    <property type="molecule type" value="Genomic_DNA"/>
</dbReference>
<evidence type="ECO:0000313" key="2">
    <source>
        <dbReference type="Proteomes" id="UP001430290"/>
    </source>
</evidence>
<dbReference type="Pfam" id="PF05258">
    <property type="entry name" value="DciA"/>
    <property type="match status" value="1"/>
</dbReference>
<comment type="caution">
    <text evidence="1">The sequence shown here is derived from an EMBL/GenBank/DDBJ whole genome shotgun (WGS) entry which is preliminary data.</text>
</comment>
<accession>A0ABS7TAT6</accession>
<proteinExistence type="predicted"/>
<keyword evidence="2" id="KW-1185">Reference proteome</keyword>
<sequence length="162" mass="16814">MSRSTPPNQAAPPAGPRAALDTLLAGKAGGTLRRARWLDAVDQLLRPALPAGVNAHARLANLRGKTLVFIADAPVWHAKLRLATPELIAAARSIGLEVDAVTIKLATRPWQPHPATITPRIPPSAASQKGLAAALALLRAPAAEDADSLHNTATAGVRAPRS</sequence>